<protein>
    <submittedName>
        <fullName evidence="2">Uncharacterized protein</fullName>
    </submittedName>
</protein>
<feature type="transmembrane region" description="Helical" evidence="1">
    <location>
        <begin position="327"/>
        <end position="350"/>
    </location>
</feature>
<keyword evidence="1" id="KW-0812">Transmembrane</keyword>
<keyword evidence="1" id="KW-0472">Membrane</keyword>
<organism evidence="2 3">
    <name type="scientific">Candidatus Magasanikbacteria bacterium CG_4_9_14_3_um_filter_32_9</name>
    <dbReference type="NCBI Taxonomy" id="1974644"/>
    <lineage>
        <taxon>Bacteria</taxon>
        <taxon>Candidatus Magasanikiibacteriota</taxon>
    </lineage>
</organism>
<reference evidence="3" key="1">
    <citation type="submission" date="2017-09" db="EMBL/GenBank/DDBJ databases">
        <title>Depth-based differentiation of microbial function through sediment-hosted aquifers and enrichment of novel symbionts in the deep terrestrial subsurface.</title>
        <authorList>
            <person name="Probst A.J."/>
            <person name="Ladd B."/>
            <person name="Jarett J.K."/>
            <person name="Geller-Mcgrath D.E."/>
            <person name="Sieber C.M.K."/>
            <person name="Emerson J.B."/>
            <person name="Anantharaman K."/>
            <person name="Thomas B.C."/>
            <person name="Malmstrom R."/>
            <person name="Stieglmeier M."/>
            <person name="Klingl A."/>
            <person name="Woyke T."/>
            <person name="Ryan C.M."/>
            <person name="Banfield J.F."/>
        </authorList>
    </citation>
    <scope>NUCLEOTIDE SEQUENCE [LARGE SCALE GENOMIC DNA]</scope>
</reference>
<feature type="transmembrane region" description="Helical" evidence="1">
    <location>
        <begin position="370"/>
        <end position="392"/>
    </location>
</feature>
<dbReference type="EMBL" id="PFVJ01000055">
    <property type="protein sequence ID" value="PJA89740.1"/>
    <property type="molecule type" value="Genomic_DNA"/>
</dbReference>
<dbReference type="Proteomes" id="UP000230843">
    <property type="component" value="Unassembled WGS sequence"/>
</dbReference>
<accession>A0A2M7Z6I6</accession>
<sequence length="408" mass="47851">MEFKKIYLGNWFPGSTIHLKQLYQLLSTGESFYFQKGEVVNLVKKMKIKNVEYITQAFNKVKGSFDGNLEFDVLEDGVSMISKDISSLNFVEFKKLRELAKKNIFFVIEKVYSRGVSIPRVLDELQVDNPAILVVSKAKEKDLEKIFKTFNSIPYKKLSNKKGDIWIGGSYIVINNQDFSEEELAESIKYLMFARLFELNLNRSLKAQQNLWTKLEDIRSQKYLKNKELPIVRDSALDIHNQVIFFKSRSNQMNHFLDWRKQYVDDYLNSHFLNSTFREFFVSLKANQYYLHELWEMAGSYADSTIKSISLLYIDNERKELRTLQKLFLISAVITFLSLGTLLGSTMTTYNTKNEVTSYAIINSWEQGSFILFAAIALFIAFFIYYIFYLFFNKLKQSEILSRQKSKK</sequence>
<evidence type="ECO:0000256" key="1">
    <source>
        <dbReference type="SAM" id="Phobius"/>
    </source>
</evidence>
<dbReference type="AlphaFoldDB" id="A0A2M7Z6I6"/>
<name>A0A2M7Z6I6_9BACT</name>
<keyword evidence="1" id="KW-1133">Transmembrane helix</keyword>
<evidence type="ECO:0000313" key="3">
    <source>
        <dbReference type="Proteomes" id="UP000230843"/>
    </source>
</evidence>
<proteinExistence type="predicted"/>
<comment type="caution">
    <text evidence="2">The sequence shown here is derived from an EMBL/GenBank/DDBJ whole genome shotgun (WGS) entry which is preliminary data.</text>
</comment>
<evidence type="ECO:0000313" key="2">
    <source>
        <dbReference type="EMBL" id="PJA89740.1"/>
    </source>
</evidence>
<gene>
    <name evidence="2" type="ORF">CO137_02595</name>
</gene>